<name>A0A6J5T744_9CAUD</name>
<sequence length="82" mass="9293">MTHILKGGATENAKWRIQANRIAKELKRQKLPEKSIKVGVAFDDAFVRITMTPEFIRDRTEKQLADHIHDQILTHAQTGGTA</sequence>
<organism evidence="1">
    <name type="scientific">uncultured Caudovirales phage</name>
    <dbReference type="NCBI Taxonomy" id="2100421"/>
    <lineage>
        <taxon>Viruses</taxon>
        <taxon>Duplodnaviria</taxon>
        <taxon>Heunggongvirae</taxon>
        <taxon>Uroviricota</taxon>
        <taxon>Caudoviricetes</taxon>
        <taxon>Peduoviridae</taxon>
        <taxon>Maltschvirus</taxon>
        <taxon>Maltschvirus maltsch</taxon>
    </lineage>
</organism>
<reference evidence="1" key="1">
    <citation type="submission" date="2020-05" db="EMBL/GenBank/DDBJ databases">
        <authorList>
            <person name="Chiriac C."/>
            <person name="Salcher M."/>
            <person name="Ghai R."/>
            <person name="Kavagutti S V."/>
        </authorList>
    </citation>
    <scope>NUCLEOTIDE SEQUENCE</scope>
</reference>
<dbReference type="EMBL" id="LR797531">
    <property type="protein sequence ID" value="CAB4223450.1"/>
    <property type="molecule type" value="Genomic_DNA"/>
</dbReference>
<accession>A0A6J5T744</accession>
<gene>
    <name evidence="1" type="ORF">UFOVP1670_57</name>
</gene>
<proteinExistence type="predicted"/>
<evidence type="ECO:0000313" key="1">
    <source>
        <dbReference type="EMBL" id="CAB4223450.1"/>
    </source>
</evidence>
<protein>
    <submittedName>
        <fullName evidence="1">Uncharacterized protein</fullName>
    </submittedName>
</protein>